<dbReference type="PANTHER" id="PTHR23148">
    <property type="entry name" value="SERINE/ARGININE REGULATED NUCLEAR MATRIX PROTEIN"/>
    <property type="match status" value="1"/>
</dbReference>
<dbReference type="AlphaFoldDB" id="A0A0F7SV96"/>
<dbReference type="SUPFAM" id="SSF101233">
    <property type="entry name" value="PWI domain"/>
    <property type="match status" value="1"/>
</dbReference>
<dbReference type="Gene3D" id="1.20.1390.10">
    <property type="entry name" value="PWI domain"/>
    <property type="match status" value="1"/>
</dbReference>
<evidence type="ECO:0000256" key="2">
    <source>
        <dbReference type="SAM" id="MobiDB-lite"/>
    </source>
</evidence>
<sequence>MGDSGFKGTSIDQDRRFADKESKLLRNTKFPESYSAKVDLRKVNLAVMRPWMVKEVTRLLGFEDEVVVEYAMGLLEDSEKVSPDPRKIQIALTGFLESKTQEFTTALWDLLVSAQTSLGGIPSAFIEEKKAEMRAKEEKEKAAVSGRWRQPGPGVTSGAAGGYGSSNAPPPQSRPGFDSGRAGGGRQGYTGGGRENFAPQARDQGYGARANRPSRFDQPAQSSGFTTTTNTNANTTSRQRSRSRSPPPYHTSSSDRRNRSPEPSSRYADSRRRPRSRSPPGPPTRTQDRYSRPDSRSPPPARRRRRSFSPTQSRSSPPGDRRRRPTASGMMRQDDESRRREDGYDGRRRRSSRTPERRRRDDTPEMRRRDDDTPERRRRDETPPESRKMRGRSSSPVRARDVSRSRSLSRSRSRSRSESSVSIYRSPSP</sequence>
<feature type="region of interest" description="Disordered" evidence="2">
    <location>
        <begin position="136"/>
        <end position="429"/>
    </location>
</feature>
<accession>A0A0F7SV96</accession>
<feature type="compositionally biased region" description="Gly residues" evidence="2">
    <location>
        <begin position="181"/>
        <end position="194"/>
    </location>
</feature>
<feature type="domain" description="PWI" evidence="3">
    <location>
        <begin position="27"/>
        <end position="128"/>
    </location>
</feature>
<dbReference type="InterPro" id="IPR036483">
    <property type="entry name" value="PWI_dom_sf"/>
</dbReference>
<feature type="compositionally biased region" description="Basic and acidic residues" evidence="2">
    <location>
        <begin position="353"/>
        <end position="388"/>
    </location>
</feature>
<name>A0A0F7SV96_PHARH</name>
<feature type="compositionally biased region" description="Low complexity" evidence="2">
    <location>
        <begin position="418"/>
        <end position="429"/>
    </location>
</feature>
<dbReference type="GO" id="GO:0003723">
    <property type="term" value="F:RNA binding"/>
    <property type="evidence" value="ECO:0007669"/>
    <property type="project" value="TreeGrafter"/>
</dbReference>
<keyword evidence="1" id="KW-0507">mRNA processing</keyword>
<evidence type="ECO:0000259" key="3">
    <source>
        <dbReference type="PROSITE" id="PS51025"/>
    </source>
</evidence>
<evidence type="ECO:0000313" key="4">
    <source>
        <dbReference type="EMBL" id="CED83863.1"/>
    </source>
</evidence>
<reference evidence="4" key="1">
    <citation type="submission" date="2014-08" db="EMBL/GenBank/DDBJ databases">
        <authorList>
            <person name="Sharma Rahul"/>
            <person name="Thines Marco"/>
        </authorList>
    </citation>
    <scope>NUCLEOTIDE SEQUENCE</scope>
</reference>
<protein>
    <submittedName>
        <fullName evidence="4">Splicing coactivator SRm160/300, subunit SRm160 (Contains PWI domain)</fullName>
    </submittedName>
</protein>
<proteinExistence type="predicted"/>
<dbReference type="GO" id="GO:0006397">
    <property type="term" value="P:mRNA processing"/>
    <property type="evidence" value="ECO:0007669"/>
    <property type="project" value="UniProtKB-KW"/>
</dbReference>
<feature type="compositionally biased region" description="Low complexity" evidence="2">
    <location>
        <begin position="222"/>
        <end position="238"/>
    </location>
</feature>
<dbReference type="SMART" id="SM00311">
    <property type="entry name" value="PWI"/>
    <property type="match status" value="1"/>
</dbReference>
<feature type="compositionally biased region" description="Basic and acidic residues" evidence="2">
    <location>
        <begin position="286"/>
        <end position="295"/>
    </location>
</feature>
<evidence type="ECO:0000256" key="1">
    <source>
        <dbReference type="ARBA" id="ARBA00022664"/>
    </source>
</evidence>
<dbReference type="InterPro" id="IPR052225">
    <property type="entry name" value="Ser/Arg_repetitive_matrix"/>
</dbReference>
<feature type="compositionally biased region" description="Low complexity" evidence="2">
    <location>
        <begin position="308"/>
        <end position="318"/>
    </location>
</feature>
<dbReference type="GO" id="GO:0048024">
    <property type="term" value="P:regulation of mRNA splicing, via spliceosome"/>
    <property type="evidence" value="ECO:0007669"/>
    <property type="project" value="TreeGrafter"/>
</dbReference>
<dbReference type="GO" id="GO:0005681">
    <property type="term" value="C:spliceosomal complex"/>
    <property type="evidence" value="ECO:0007669"/>
    <property type="project" value="TreeGrafter"/>
</dbReference>
<dbReference type="Pfam" id="PF01480">
    <property type="entry name" value="PWI"/>
    <property type="match status" value="1"/>
</dbReference>
<organism evidence="4">
    <name type="scientific">Phaffia rhodozyma</name>
    <name type="common">Yeast</name>
    <name type="synonym">Xanthophyllomyces dendrorhous</name>
    <dbReference type="NCBI Taxonomy" id="264483"/>
    <lineage>
        <taxon>Eukaryota</taxon>
        <taxon>Fungi</taxon>
        <taxon>Dikarya</taxon>
        <taxon>Basidiomycota</taxon>
        <taxon>Agaricomycotina</taxon>
        <taxon>Tremellomycetes</taxon>
        <taxon>Cystofilobasidiales</taxon>
        <taxon>Mrakiaceae</taxon>
        <taxon>Phaffia</taxon>
    </lineage>
</organism>
<feature type="compositionally biased region" description="Basic and acidic residues" evidence="2">
    <location>
        <begin position="332"/>
        <end position="346"/>
    </location>
</feature>
<dbReference type="PROSITE" id="PS51025">
    <property type="entry name" value="PWI"/>
    <property type="match status" value="1"/>
</dbReference>
<dbReference type="InterPro" id="IPR002483">
    <property type="entry name" value="PWI_dom"/>
</dbReference>
<dbReference type="PANTHER" id="PTHR23148:SF0">
    <property type="entry name" value="SERINE_ARGININE REPETITIVE MATRIX PROTEIN 1"/>
    <property type="match status" value="1"/>
</dbReference>
<dbReference type="EMBL" id="LN483157">
    <property type="protein sequence ID" value="CED83863.1"/>
    <property type="molecule type" value="Genomic_DNA"/>
</dbReference>